<feature type="transmembrane region" description="Helical" evidence="6">
    <location>
        <begin position="167"/>
        <end position="192"/>
    </location>
</feature>
<gene>
    <name evidence="7" type="ORF">HNQ61_001310</name>
</gene>
<name>A0A841GW11_9BACT</name>
<dbReference type="PANTHER" id="PTHR30474:SF1">
    <property type="entry name" value="PEPTIDOGLYCAN GLYCOSYLTRANSFERASE MRDB"/>
    <property type="match status" value="1"/>
</dbReference>
<feature type="transmembrane region" description="Helical" evidence="6">
    <location>
        <begin position="198"/>
        <end position="220"/>
    </location>
</feature>
<feature type="transmembrane region" description="Helical" evidence="6">
    <location>
        <begin position="318"/>
        <end position="338"/>
    </location>
</feature>
<keyword evidence="3" id="KW-0133">Cell shape</keyword>
<comment type="subcellular location">
    <subcellularLocation>
        <location evidence="1">Membrane</location>
        <topology evidence="1">Multi-pass membrane protein</topology>
    </subcellularLocation>
</comment>
<feature type="transmembrane region" description="Helical" evidence="6">
    <location>
        <begin position="232"/>
        <end position="249"/>
    </location>
</feature>
<dbReference type="GO" id="GO:0032153">
    <property type="term" value="C:cell division site"/>
    <property type="evidence" value="ECO:0007669"/>
    <property type="project" value="TreeGrafter"/>
</dbReference>
<comment type="caution">
    <text evidence="7">The sequence shown here is derived from an EMBL/GenBank/DDBJ whole genome shotgun (WGS) entry which is preliminary data.</text>
</comment>
<dbReference type="GO" id="GO:0015648">
    <property type="term" value="F:lipid-linked peptidoglycan transporter activity"/>
    <property type="evidence" value="ECO:0007669"/>
    <property type="project" value="TreeGrafter"/>
</dbReference>
<dbReference type="InterPro" id="IPR001182">
    <property type="entry name" value="FtsW/RodA"/>
</dbReference>
<dbReference type="GO" id="GO:0051301">
    <property type="term" value="P:cell division"/>
    <property type="evidence" value="ECO:0007669"/>
    <property type="project" value="InterPro"/>
</dbReference>
<dbReference type="NCBIfam" id="TIGR02210">
    <property type="entry name" value="rodA_shape"/>
    <property type="match status" value="1"/>
</dbReference>
<keyword evidence="2 6" id="KW-0812">Transmembrane</keyword>
<proteinExistence type="predicted"/>
<evidence type="ECO:0000256" key="6">
    <source>
        <dbReference type="SAM" id="Phobius"/>
    </source>
</evidence>
<feature type="transmembrane region" description="Helical" evidence="6">
    <location>
        <begin position="46"/>
        <end position="66"/>
    </location>
</feature>
<evidence type="ECO:0000313" key="7">
    <source>
        <dbReference type="EMBL" id="MBB6069693.1"/>
    </source>
</evidence>
<feature type="transmembrane region" description="Helical" evidence="6">
    <location>
        <begin position="12"/>
        <end position="34"/>
    </location>
</feature>
<dbReference type="RefSeq" id="WP_170036220.1">
    <property type="nucleotide sequence ID" value="NZ_JABDTL010000002.1"/>
</dbReference>
<accession>A0A841GW11</accession>
<dbReference type="GO" id="GO:0005886">
    <property type="term" value="C:plasma membrane"/>
    <property type="evidence" value="ECO:0007669"/>
    <property type="project" value="TreeGrafter"/>
</dbReference>
<dbReference type="PANTHER" id="PTHR30474">
    <property type="entry name" value="CELL CYCLE PROTEIN"/>
    <property type="match status" value="1"/>
</dbReference>
<dbReference type="EMBL" id="JACHIA010000003">
    <property type="protein sequence ID" value="MBB6069693.1"/>
    <property type="molecule type" value="Genomic_DNA"/>
</dbReference>
<keyword evidence="4 6" id="KW-1133">Transmembrane helix</keyword>
<evidence type="ECO:0000256" key="3">
    <source>
        <dbReference type="ARBA" id="ARBA00022960"/>
    </source>
</evidence>
<feature type="transmembrane region" description="Helical" evidence="6">
    <location>
        <begin position="142"/>
        <end position="160"/>
    </location>
</feature>
<evidence type="ECO:0000256" key="4">
    <source>
        <dbReference type="ARBA" id="ARBA00022989"/>
    </source>
</evidence>
<evidence type="ECO:0000256" key="1">
    <source>
        <dbReference type="ARBA" id="ARBA00004141"/>
    </source>
</evidence>
<sequence>MKRYAQVRLGDPVLFWLVVGLAVFGICMIFSAGAVDVPGTRAEGTWRQQLIFFTLAILLVPVLLRVRFGWLEWGAQPAYALGLVLLMAALVFGSGGTTGASTKSWIRVGPVGLQPSEVAKIATALMLARVLGEWREPPKTLWALWKPIGVVALPMGLVMLQPDLGSALAFASILVWCLYWAGTPVLTIFFLISPLLSLFLSISVWVWGFYIVLLMAMLFWRNAFISEKISIFVANAVAGAVALPLWNMLKPYQKARFMVFLDPASDPRGTGYNLIQSRVAIGSGGWFGKGFMEGPQKRLAFLPEQHTDFIFAVIGEELGFIGVLAVLLTFGLIFWRLIRVAERSRDPFGSLVPIGILGSWFTHVLINVGMTVGVMPVTGIPLPFISYGGSFLLVNLLAMAVIQRIAAEKAR</sequence>
<dbReference type="GO" id="GO:0008360">
    <property type="term" value="P:regulation of cell shape"/>
    <property type="evidence" value="ECO:0007669"/>
    <property type="project" value="UniProtKB-KW"/>
</dbReference>
<dbReference type="NCBIfam" id="NF037961">
    <property type="entry name" value="RodA_shape"/>
    <property type="match status" value="1"/>
</dbReference>
<dbReference type="Proteomes" id="UP000582837">
    <property type="component" value="Unassembled WGS sequence"/>
</dbReference>
<evidence type="ECO:0000313" key="8">
    <source>
        <dbReference type="Proteomes" id="UP000582837"/>
    </source>
</evidence>
<protein>
    <submittedName>
        <fullName evidence="7">Rod shape determining protein RodA</fullName>
    </submittedName>
</protein>
<keyword evidence="5 6" id="KW-0472">Membrane</keyword>
<dbReference type="AlphaFoldDB" id="A0A841GW11"/>
<dbReference type="Pfam" id="PF01098">
    <property type="entry name" value="FTSW_RODA_SPOVE"/>
    <property type="match status" value="2"/>
</dbReference>
<reference evidence="7 8" key="1">
    <citation type="submission" date="2020-08" db="EMBL/GenBank/DDBJ databases">
        <title>Genomic Encyclopedia of Type Strains, Phase IV (KMG-IV): sequencing the most valuable type-strain genomes for metagenomic binning, comparative biology and taxonomic classification.</title>
        <authorList>
            <person name="Goeker M."/>
        </authorList>
    </citation>
    <scope>NUCLEOTIDE SEQUENCE [LARGE SCALE GENOMIC DNA]</scope>
    <source>
        <strain evidence="7 8">DSM 29007</strain>
    </source>
</reference>
<dbReference type="InterPro" id="IPR011923">
    <property type="entry name" value="RodA/MrdB"/>
</dbReference>
<feature type="transmembrane region" description="Helical" evidence="6">
    <location>
        <begin position="384"/>
        <end position="402"/>
    </location>
</feature>
<keyword evidence="8" id="KW-1185">Reference proteome</keyword>
<feature type="transmembrane region" description="Helical" evidence="6">
    <location>
        <begin position="350"/>
        <end position="372"/>
    </location>
</feature>
<evidence type="ECO:0000256" key="2">
    <source>
        <dbReference type="ARBA" id="ARBA00022692"/>
    </source>
</evidence>
<feature type="transmembrane region" description="Helical" evidence="6">
    <location>
        <begin position="78"/>
        <end position="95"/>
    </location>
</feature>
<evidence type="ECO:0000256" key="5">
    <source>
        <dbReference type="ARBA" id="ARBA00023136"/>
    </source>
</evidence>
<organism evidence="7 8">
    <name type="scientific">Longimicrobium terrae</name>
    <dbReference type="NCBI Taxonomy" id="1639882"/>
    <lineage>
        <taxon>Bacteria</taxon>
        <taxon>Pseudomonadati</taxon>
        <taxon>Gemmatimonadota</taxon>
        <taxon>Longimicrobiia</taxon>
        <taxon>Longimicrobiales</taxon>
        <taxon>Longimicrobiaceae</taxon>
        <taxon>Longimicrobium</taxon>
    </lineage>
</organism>